<dbReference type="GO" id="GO:0008270">
    <property type="term" value="F:zinc ion binding"/>
    <property type="evidence" value="ECO:0007669"/>
    <property type="project" value="InterPro"/>
</dbReference>
<dbReference type="PANTHER" id="PTHR11695">
    <property type="entry name" value="ALCOHOL DEHYDROGENASE RELATED"/>
    <property type="match status" value="1"/>
</dbReference>
<dbReference type="CDD" id="cd05289">
    <property type="entry name" value="MDR_like_2"/>
    <property type="match status" value="1"/>
</dbReference>
<dbReference type="SUPFAM" id="SSF50129">
    <property type="entry name" value="GroES-like"/>
    <property type="match status" value="1"/>
</dbReference>
<dbReference type="GO" id="GO:0016491">
    <property type="term" value="F:oxidoreductase activity"/>
    <property type="evidence" value="ECO:0007669"/>
    <property type="project" value="UniProtKB-KW"/>
</dbReference>
<dbReference type="Gene3D" id="3.90.180.10">
    <property type="entry name" value="Medium-chain alcohol dehydrogenases, catalytic domain"/>
    <property type="match status" value="1"/>
</dbReference>
<comment type="caution">
    <text evidence="3">The sequence shown here is derived from an EMBL/GenBank/DDBJ whole genome shotgun (WGS) entry which is preliminary data.</text>
</comment>
<dbReference type="Gene3D" id="3.40.50.720">
    <property type="entry name" value="NAD(P)-binding Rossmann-like Domain"/>
    <property type="match status" value="1"/>
</dbReference>
<accession>A0A2S9IU96</accession>
<dbReference type="OrthoDB" id="9787435at2"/>
<evidence type="ECO:0000313" key="3">
    <source>
        <dbReference type="EMBL" id="PRD44113.1"/>
    </source>
</evidence>
<evidence type="ECO:0000313" key="4">
    <source>
        <dbReference type="Proteomes" id="UP000239711"/>
    </source>
</evidence>
<reference evidence="3 4" key="1">
    <citation type="submission" date="2018-02" db="EMBL/GenBank/DDBJ databases">
        <title>The draft genome of Sphingobacterium sp. 5JN-11.</title>
        <authorList>
            <person name="Liu L."/>
            <person name="Li L."/>
            <person name="Liang L."/>
            <person name="Zhang X."/>
            <person name="Wang T."/>
        </authorList>
    </citation>
    <scope>NUCLEOTIDE SEQUENCE [LARGE SCALE GENOMIC DNA]</scope>
    <source>
        <strain evidence="3 4">5JN-11</strain>
    </source>
</reference>
<organism evidence="3 4">
    <name type="scientific">Sphingobacterium haloxyli</name>
    <dbReference type="NCBI Taxonomy" id="2100533"/>
    <lineage>
        <taxon>Bacteria</taxon>
        <taxon>Pseudomonadati</taxon>
        <taxon>Bacteroidota</taxon>
        <taxon>Sphingobacteriia</taxon>
        <taxon>Sphingobacteriales</taxon>
        <taxon>Sphingobacteriaceae</taxon>
        <taxon>Sphingobacterium</taxon>
    </lineage>
</organism>
<name>A0A2S9IU96_9SPHI</name>
<protein>
    <submittedName>
        <fullName evidence="3">Oxidoreductase</fullName>
    </submittedName>
</protein>
<dbReference type="Pfam" id="PF13602">
    <property type="entry name" value="ADH_zinc_N_2"/>
    <property type="match status" value="1"/>
</dbReference>
<keyword evidence="4" id="KW-1185">Reference proteome</keyword>
<dbReference type="AlphaFoldDB" id="A0A2S9IU96"/>
<dbReference type="Proteomes" id="UP000239711">
    <property type="component" value="Unassembled WGS sequence"/>
</dbReference>
<dbReference type="RefSeq" id="WP_105718718.1">
    <property type="nucleotide sequence ID" value="NZ_PVBQ01000031.1"/>
</dbReference>
<dbReference type="PROSITE" id="PS01162">
    <property type="entry name" value="QOR_ZETA_CRYSTAL"/>
    <property type="match status" value="1"/>
</dbReference>
<proteinExistence type="predicted"/>
<dbReference type="Pfam" id="PF08240">
    <property type="entry name" value="ADH_N"/>
    <property type="match status" value="1"/>
</dbReference>
<evidence type="ECO:0000256" key="1">
    <source>
        <dbReference type="ARBA" id="ARBA00023002"/>
    </source>
</evidence>
<evidence type="ECO:0000259" key="2">
    <source>
        <dbReference type="SMART" id="SM00829"/>
    </source>
</evidence>
<dbReference type="SUPFAM" id="SSF51735">
    <property type="entry name" value="NAD(P)-binding Rossmann-fold domains"/>
    <property type="match status" value="1"/>
</dbReference>
<dbReference type="InterPro" id="IPR013154">
    <property type="entry name" value="ADH-like_N"/>
</dbReference>
<keyword evidence="1" id="KW-0560">Oxidoreductase</keyword>
<dbReference type="EMBL" id="PVBQ01000031">
    <property type="protein sequence ID" value="PRD44113.1"/>
    <property type="molecule type" value="Genomic_DNA"/>
</dbReference>
<dbReference type="InterPro" id="IPR036291">
    <property type="entry name" value="NAD(P)-bd_dom_sf"/>
</dbReference>
<dbReference type="SMART" id="SM00829">
    <property type="entry name" value="PKS_ER"/>
    <property type="match status" value="1"/>
</dbReference>
<dbReference type="InterPro" id="IPR020843">
    <property type="entry name" value="ER"/>
</dbReference>
<dbReference type="InterPro" id="IPR011032">
    <property type="entry name" value="GroES-like_sf"/>
</dbReference>
<gene>
    <name evidence="3" type="ORF">C5745_19615</name>
</gene>
<sequence>MKAIVLKAPGGVENLVIQDMDKPTIKSGEVLIQVKAISINPVDIKTRNGKGIYGRIKDESPLVLGWDISGTVVESLDDRFQIGNEVFGMVNFPGHGKAYAEYIAAPASQLVIKPKNISHEVAAATTLVALTAWQALVTNAKVHKGQKVLIHAASGGVGHIAVQIAKYLGATVVGTSSAKNRDFVLNLGADGHIDYNDYDWTAHPREFDFVLDTIGGNNIDHSLEVTKEGGDIISIPTGLNEEVTAKAASKGVKGYFILVQSNGDDMKKIASLLEEGILKPHIYKIYSFEHIQKAHLQQETGRTVGKLIITTATKK</sequence>
<dbReference type="PANTHER" id="PTHR11695:SF294">
    <property type="entry name" value="RETICULON-4-INTERACTING PROTEIN 1, MITOCHONDRIAL"/>
    <property type="match status" value="1"/>
</dbReference>
<feature type="domain" description="Enoyl reductase (ER)" evidence="2">
    <location>
        <begin position="10"/>
        <end position="309"/>
    </location>
</feature>
<dbReference type="InterPro" id="IPR050700">
    <property type="entry name" value="YIM1/Zinc_Alcohol_DH_Fams"/>
</dbReference>
<dbReference type="InterPro" id="IPR002364">
    <property type="entry name" value="Quin_OxRdtase/zeta-crystal_CS"/>
</dbReference>